<dbReference type="AlphaFoldDB" id="A0A166K8L7"/>
<dbReference type="EMBL" id="KV417545">
    <property type="protein sequence ID" value="KZP21644.1"/>
    <property type="molecule type" value="Genomic_DNA"/>
</dbReference>
<evidence type="ECO:0000313" key="3">
    <source>
        <dbReference type="Proteomes" id="UP000076532"/>
    </source>
</evidence>
<evidence type="ECO:0000313" key="2">
    <source>
        <dbReference type="EMBL" id="KZP25501.1"/>
    </source>
</evidence>
<name>A0A166K8L7_9AGAM</name>
<keyword evidence="3" id="KW-1185">Reference proteome</keyword>
<protein>
    <submittedName>
        <fullName evidence="1">Uncharacterized protein</fullName>
    </submittedName>
</protein>
<accession>A0A166K8L7</accession>
<gene>
    <name evidence="2" type="ORF">FIBSPDRAFT_733932</name>
    <name evidence="1" type="ORF">FIBSPDRAFT_740193</name>
</gene>
<evidence type="ECO:0000313" key="1">
    <source>
        <dbReference type="EMBL" id="KZP21644.1"/>
    </source>
</evidence>
<proteinExistence type="predicted"/>
<organism evidence="1 3">
    <name type="scientific">Athelia psychrophila</name>
    <dbReference type="NCBI Taxonomy" id="1759441"/>
    <lineage>
        <taxon>Eukaryota</taxon>
        <taxon>Fungi</taxon>
        <taxon>Dikarya</taxon>
        <taxon>Basidiomycota</taxon>
        <taxon>Agaricomycotina</taxon>
        <taxon>Agaricomycetes</taxon>
        <taxon>Agaricomycetidae</taxon>
        <taxon>Atheliales</taxon>
        <taxon>Atheliaceae</taxon>
        <taxon>Athelia</taxon>
    </lineage>
</organism>
<feature type="non-terminal residue" evidence="1">
    <location>
        <position position="1"/>
    </location>
</feature>
<dbReference type="OrthoDB" id="2898639at2759"/>
<dbReference type="EMBL" id="KV417520">
    <property type="protein sequence ID" value="KZP25501.1"/>
    <property type="molecule type" value="Genomic_DNA"/>
</dbReference>
<sequence>PGHELRKCQAAKLWDGSADTHSKRTHNGHLVAKAGNAPLCIDWQRPDGCSAREHGARHRCSGCGDDSHGATRCRAAQGS</sequence>
<dbReference type="Proteomes" id="UP000076532">
    <property type="component" value="Unassembled WGS sequence"/>
</dbReference>
<reference evidence="1 3" key="1">
    <citation type="journal article" date="2016" name="Mol. Biol. Evol.">
        <title>Comparative Genomics of Early-Diverging Mushroom-Forming Fungi Provides Insights into the Origins of Lignocellulose Decay Capabilities.</title>
        <authorList>
            <person name="Nagy L.G."/>
            <person name="Riley R."/>
            <person name="Tritt A."/>
            <person name="Adam C."/>
            <person name="Daum C."/>
            <person name="Floudas D."/>
            <person name="Sun H."/>
            <person name="Yadav J.S."/>
            <person name="Pangilinan J."/>
            <person name="Larsson K.H."/>
            <person name="Matsuura K."/>
            <person name="Barry K."/>
            <person name="Labutti K."/>
            <person name="Kuo R."/>
            <person name="Ohm R.A."/>
            <person name="Bhattacharya S.S."/>
            <person name="Shirouzu T."/>
            <person name="Yoshinaga Y."/>
            <person name="Martin F.M."/>
            <person name="Grigoriev I.V."/>
            <person name="Hibbett D.S."/>
        </authorList>
    </citation>
    <scope>NUCLEOTIDE SEQUENCE [LARGE SCALE GENOMIC DNA]</scope>
    <source>
        <strain evidence="1 3">CBS 109695</strain>
    </source>
</reference>